<dbReference type="Proteomes" id="UP001224622">
    <property type="component" value="Unassembled WGS sequence"/>
</dbReference>
<dbReference type="AlphaFoldDB" id="A0AAJ1YAW6"/>
<reference evidence="1" key="1">
    <citation type="submission" date="2023-08" db="EMBL/GenBank/DDBJ databases">
        <title>The Comparative Genomic Analysis of Yersiniaceae from Polar Regions.</title>
        <authorList>
            <person name="Goncharov A."/>
            <person name="Aslanov B."/>
            <person name="Kolodzhieva V."/>
            <person name="Azarov D."/>
            <person name="Mochov A."/>
            <person name="Lebedeva E."/>
        </authorList>
    </citation>
    <scope>NUCLEOTIDE SEQUENCE</scope>
    <source>
        <strain evidence="1">Vf</strain>
    </source>
</reference>
<accession>A0AAJ1YAW6</accession>
<gene>
    <name evidence="1" type="ORF">RDT67_10080</name>
</gene>
<dbReference type="RefSeq" id="WP_309047289.1">
    <property type="nucleotide sequence ID" value="NZ_JAVIGA010000008.1"/>
</dbReference>
<evidence type="ECO:0008006" key="3">
    <source>
        <dbReference type="Google" id="ProtNLM"/>
    </source>
</evidence>
<dbReference type="EMBL" id="JAVIGA010000008">
    <property type="protein sequence ID" value="MDQ9126778.1"/>
    <property type="molecule type" value="Genomic_DNA"/>
</dbReference>
<evidence type="ECO:0000313" key="1">
    <source>
        <dbReference type="EMBL" id="MDQ9126778.1"/>
    </source>
</evidence>
<protein>
    <recommendedName>
        <fullName evidence="3">TIGR02646 family protein</fullName>
    </recommendedName>
</protein>
<organism evidence="1 2">
    <name type="scientific">Serratia fonticola</name>
    <dbReference type="NCBI Taxonomy" id="47917"/>
    <lineage>
        <taxon>Bacteria</taxon>
        <taxon>Pseudomonadati</taxon>
        <taxon>Pseudomonadota</taxon>
        <taxon>Gammaproteobacteria</taxon>
        <taxon>Enterobacterales</taxon>
        <taxon>Yersiniaceae</taxon>
        <taxon>Serratia</taxon>
    </lineage>
</organism>
<comment type="caution">
    <text evidence="1">The sequence shown here is derived from an EMBL/GenBank/DDBJ whole genome shotgun (WGS) entry which is preliminary data.</text>
</comment>
<proteinExistence type="predicted"/>
<dbReference type="Gene3D" id="1.10.30.50">
    <property type="match status" value="1"/>
</dbReference>
<name>A0AAJ1YAW6_SERFO</name>
<sequence length="198" mass="23836">MYKFIRDEIPPHLSACWQKLTTRFLAAKAKNPKYKFQWYSAFQYDYMLSLLFDMTQGHCAFCDGGDIGAESRKTIEHFYPKSDYQELAYKWENLYPCCDQCQSQKLERYDPLLLAPDDVGYRFDDYFTVNYRTGAIEPSRFVDSVAQERARITIEHYGLDIEERRKSRQKELKRYLQRDREVDIKDDFSYRYFLSDLD</sequence>
<evidence type="ECO:0000313" key="2">
    <source>
        <dbReference type="Proteomes" id="UP001224622"/>
    </source>
</evidence>